<evidence type="ECO:0000313" key="13">
    <source>
        <dbReference type="Proteomes" id="UP000051012"/>
    </source>
</evidence>
<evidence type="ECO:0000256" key="3">
    <source>
        <dbReference type="ARBA" id="ARBA00005002"/>
    </source>
</evidence>
<evidence type="ECO:0000256" key="7">
    <source>
        <dbReference type="ARBA" id="ARBA00022723"/>
    </source>
</evidence>
<dbReference type="UniPathway" id="UPA00359">
    <property type="reaction ID" value="UER00478"/>
</dbReference>
<comment type="pathway">
    <text evidence="3">Glycolipid biosynthesis; lipid IV(A) biosynthesis; lipid IV(A) from (3R)-3-hydroxytetradecanoyl-[acyl-carrier-protein] and UDP-N-acetyl-alpha-D-glucosamine: step 2/6.</text>
</comment>
<dbReference type="InterPro" id="IPR011334">
    <property type="entry name" value="UDP-acyl_GlcNac_deAcase_C"/>
</dbReference>
<evidence type="ECO:0000256" key="8">
    <source>
        <dbReference type="ARBA" id="ARBA00022801"/>
    </source>
</evidence>
<evidence type="ECO:0000256" key="1">
    <source>
        <dbReference type="ARBA" id="ARBA00001947"/>
    </source>
</evidence>
<name>A0A0S7YHG4_UNCT6</name>
<organism evidence="12 13">
    <name type="scientific">candidate division TA06 bacterium DG_78</name>
    <dbReference type="NCBI Taxonomy" id="1703772"/>
    <lineage>
        <taxon>Bacteria</taxon>
        <taxon>Bacteria division TA06</taxon>
    </lineage>
</organism>
<comment type="catalytic activity">
    <reaction evidence="11">
        <text>a UDP-3-O-[(3R)-3-hydroxyacyl]-N-acetyl-alpha-D-glucosamine + H2O = a UDP-3-O-[(3R)-3-hydroxyacyl]-alpha-D-glucosamine + acetate</text>
        <dbReference type="Rhea" id="RHEA:67816"/>
        <dbReference type="ChEBI" id="CHEBI:15377"/>
        <dbReference type="ChEBI" id="CHEBI:30089"/>
        <dbReference type="ChEBI" id="CHEBI:137740"/>
        <dbReference type="ChEBI" id="CHEBI:173225"/>
        <dbReference type="EC" id="3.5.1.108"/>
    </reaction>
</comment>
<dbReference type="EMBL" id="LJNI01000011">
    <property type="protein sequence ID" value="KPJ74213.1"/>
    <property type="molecule type" value="Genomic_DNA"/>
</dbReference>
<evidence type="ECO:0000256" key="11">
    <source>
        <dbReference type="ARBA" id="ARBA00024535"/>
    </source>
</evidence>
<dbReference type="Gene3D" id="3.30.230.20">
    <property type="entry name" value="lpxc deacetylase, domain 1"/>
    <property type="match status" value="1"/>
</dbReference>
<dbReference type="Proteomes" id="UP000051012">
    <property type="component" value="Unassembled WGS sequence"/>
</dbReference>
<dbReference type="GO" id="GO:0016020">
    <property type="term" value="C:membrane"/>
    <property type="evidence" value="ECO:0007669"/>
    <property type="project" value="GOC"/>
</dbReference>
<dbReference type="GO" id="GO:0046872">
    <property type="term" value="F:metal ion binding"/>
    <property type="evidence" value="ECO:0007669"/>
    <property type="project" value="UniProtKB-KW"/>
</dbReference>
<gene>
    <name evidence="12" type="ORF">AMJ52_01460</name>
</gene>
<keyword evidence="6" id="KW-0441">Lipid A biosynthesis</keyword>
<keyword evidence="5" id="KW-0444">Lipid biosynthesis</keyword>
<dbReference type="AlphaFoldDB" id="A0A0S7YHG4"/>
<accession>A0A0S7YHG4</accession>
<dbReference type="InterPro" id="IPR015870">
    <property type="entry name" value="UDP-acyl_N-AcGlcN_deAcase_N"/>
</dbReference>
<comment type="caution">
    <text evidence="12">The sequence shown here is derived from an EMBL/GenBank/DDBJ whole genome shotgun (WGS) entry which is preliminary data.</text>
</comment>
<keyword evidence="7" id="KW-0479">Metal-binding</keyword>
<evidence type="ECO:0000256" key="5">
    <source>
        <dbReference type="ARBA" id="ARBA00022516"/>
    </source>
</evidence>
<evidence type="ECO:0000256" key="6">
    <source>
        <dbReference type="ARBA" id="ARBA00022556"/>
    </source>
</evidence>
<dbReference type="GO" id="GO:0103117">
    <property type="term" value="F:UDP-3-O-acyl-N-acetylglucosamine deacetylase activity"/>
    <property type="evidence" value="ECO:0007669"/>
    <property type="project" value="UniProtKB-EC"/>
</dbReference>
<comment type="cofactor">
    <cofactor evidence="1">
        <name>Zn(2+)</name>
        <dbReference type="ChEBI" id="CHEBI:29105"/>
    </cofactor>
</comment>
<comment type="function">
    <text evidence="2">Catalyzes the hydrolysis of UDP-3-O-myristoyl-N-acetylglucosamine to form UDP-3-O-myristoylglucosamine and acetate, the committed step in lipid A biosynthesis.</text>
</comment>
<protein>
    <recommendedName>
        <fullName evidence="4">UDP-3-O-acyl-N-acetylglucosamine deacetylase</fullName>
        <ecNumber evidence="4">3.5.1.108</ecNumber>
    </recommendedName>
</protein>
<dbReference type="PATRIC" id="fig|1703772.3.peg.511"/>
<evidence type="ECO:0000256" key="10">
    <source>
        <dbReference type="ARBA" id="ARBA00023098"/>
    </source>
</evidence>
<dbReference type="InterPro" id="IPR020568">
    <property type="entry name" value="Ribosomal_Su5_D2-typ_SF"/>
</dbReference>
<dbReference type="Pfam" id="PF03331">
    <property type="entry name" value="LpxC"/>
    <property type="match status" value="1"/>
</dbReference>
<dbReference type="SUPFAM" id="SSF54211">
    <property type="entry name" value="Ribosomal protein S5 domain 2-like"/>
    <property type="match status" value="2"/>
</dbReference>
<evidence type="ECO:0000313" key="12">
    <source>
        <dbReference type="EMBL" id="KPJ74213.1"/>
    </source>
</evidence>
<dbReference type="PANTHER" id="PTHR33694">
    <property type="entry name" value="UDP-3-O-ACYL-N-ACETYLGLUCOSAMINE DEACETYLASE 1, MITOCHONDRIAL-RELATED"/>
    <property type="match status" value="1"/>
</dbReference>
<dbReference type="PANTHER" id="PTHR33694:SF1">
    <property type="entry name" value="UDP-3-O-ACYL-N-ACETYLGLUCOSAMINE DEACETYLASE 1, MITOCHONDRIAL-RELATED"/>
    <property type="match status" value="1"/>
</dbReference>
<evidence type="ECO:0000256" key="2">
    <source>
        <dbReference type="ARBA" id="ARBA00002923"/>
    </source>
</evidence>
<dbReference type="EC" id="3.5.1.108" evidence="4"/>
<keyword evidence="8" id="KW-0378">Hydrolase</keyword>
<evidence type="ECO:0000256" key="9">
    <source>
        <dbReference type="ARBA" id="ARBA00022833"/>
    </source>
</evidence>
<sequence>MIFEGTCLNGRDGKVTVSTSNRLSLFFHRDSQAPVAIPLNIDAVTVQHHLVSLGKSPKIKIIEHLFSALYGLNLFKVKIDFGSDELPFYDGSSAPFVTLLSRIKNSSSVDHFMPERAIIVTESDSFLHYEPVQDNNLNIDMQLSHPYITTQRVIITVNKKNYTREIAPARTFVYTTEDDPRLKNLPPYGIGVTRKKFYSATPLRFRNELVRHKILDLLGDLYVIKKRLVGKITCKNTSHYLNLKFVKKLIEYLKDT</sequence>
<keyword evidence="10" id="KW-0443">Lipid metabolism</keyword>
<dbReference type="Gene3D" id="3.30.1700.10">
    <property type="entry name" value="lpxc deacetylase, domain 2"/>
    <property type="match status" value="1"/>
</dbReference>
<keyword evidence="9" id="KW-0862">Zinc</keyword>
<dbReference type="InterPro" id="IPR004463">
    <property type="entry name" value="UDP-acyl_GlcNac_deAcase"/>
</dbReference>
<reference evidence="12 13" key="1">
    <citation type="journal article" date="2015" name="Microbiome">
        <title>Genomic resolution of linkages in carbon, nitrogen, and sulfur cycling among widespread estuary sediment bacteria.</title>
        <authorList>
            <person name="Baker B.J."/>
            <person name="Lazar C.S."/>
            <person name="Teske A.P."/>
            <person name="Dick G.J."/>
        </authorList>
    </citation>
    <scope>NUCLEOTIDE SEQUENCE [LARGE SCALE GENOMIC DNA]</scope>
    <source>
        <strain evidence="12">DG_78</strain>
    </source>
</reference>
<dbReference type="GO" id="GO:0009245">
    <property type="term" value="P:lipid A biosynthetic process"/>
    <property type="evidence" value="ECO:0007669"/>
    <property type="project" value="UniProtKB-KW"/>
</dbReference>
<evidence type="ECO:0000256" key="4">
    <source>
        <dbReference type="ARBA" id="ARBA00012745"/>
    </source>
</evidence>
<proteinExistence type="predicted"/>